<accession>Q7Z9H8</accession>
<proteinExistence type="predicted"/>
<sequence length="171" mass="18963">EEPRHLQQLGRVEDEPDVVERGRHRPAFADGAALVLDVEGLFQRQSGEKVANARNQLHEPRQFGGAGFGHFNVVVDEEFEVVEDFCVTAFCLRVHHEIVHGGDAVALHRVQDERRGQQALYPLYEAVSTVFLECILHSVATSHPEAGLSALGVLINCCRTCTGYLASLHRN</sequence>
<protein>
    <submittedName>
        <fullName evidence="1">Uncharacterized protein</fullName>
    </submittedName>
</protein>
<dbReference type="AlphaFoldDB" id="Q7Z9H8"/>
<feature type="non-terminal residue" evidence="1">
    <location>
        <position position="1"/>
    </location>
</feature>
<reference evidence="1" key="1">
    <citation type="submission" date="2001-06" db="EMBL/GenBank/DDBJ databases">
        <title>A replacement vector for multiple integration of expression cassettes in the rDNA of methylotrophic yeasts.</title>
        <authorList>
            <person name="Rossolini G.M."/>
            <person name="Riccio M.L."/>
        </authorList>
    </citation>
    <scope>NUCLEOTIDE SEQUENCE</scope>
    <source>
        <strain evidence="1">ATCC 26012</strain>
    </source>
</reference>
<name>Q7Z9H8_PICAN</name>
<evidence type="ECO:0000313" key="1">
    <source>
        <dbReference type="EMBL" id="CAC85956.1"/>
    </source>
</evidence>
<dbReference type="EMBL" id="AJ313360">
    <property type="protein sequence ID" value="CAC85956.1"/>
    <property type="molecule type" value="Genomic_DNA"/>
</dbReference>
<organism evidence="1">
    <name type="scientific">Pichia angusta</name>
    <name type="common">Yeast</name>
    <name type="synonym">Hansenula polymorpha</name>
    <dbReference type="NCBI Taxonomy" id="870730"/>
    <lineage>
        <taxon>Eukaryota</taxon>
        <taxon>Fungi</taxon>
        <taxon>Dikarya</taxon>
        <taxon>Ascomycota</taxon>
        <taxon>Saccharomycotina</taxon>
        <taxon>Pichiomycetes</taxon>
        <taxon>Pichiales</taxon>
        <taxon>Pichiaceae</taxon>
        <taxon>Ogataea</taxon>
    </lineage>
</organism>